<keyword evidence="3" id="KW-1185">Reference proteome</keyword>
<comment type="caution">
    <text evidence="2">The sequence shown here is derived from an EMBL/GenBank/DDBJ whole genome shotgun (WGS) entry which is preliminary data.</text>
</comment>
<evidence type="ECO:0000313" key="3">
    <source>
        <dbReference type="Proteomes" id="UP000290958"/>
    </source>
</evidence>
<feature type="transmembrane region" description="Helical" evidence="1">
    <location>
        <begin position="147"/>
        <end position="164"/>
    </location>
</feature>
<accession>A0A4Q1KMB6</accession>
<feature type="transmembrane region" description="Helical" evidence="1">
    <location>
        <begin position="82"/>
        <end position="102"/>
    </location>
</feature>
<dbReference type="AlphaFoldDB" id="A0A4Q1KMB6"/>
<gene>
    <name evidence="2" type="ORF">EQG66_00735</name>
</gene>
<feature type="transmembrane region" description="Helical" evidence="1">
    <location>
        <begin position="123"/>
        <end position="141"/>
    </location>
</feature>
<dbReference type="EMBL" id="SBKP01000001">
    <property type="protein sequence ID" value="RXR30852.1"/>
    <property type="molecule type" value="Genomic_DNA"/>
</dbReference>
<evidence type="ECO:0000313" key="2">
    <source>
        <dbReference type="EMBL" id="RXR30852.1"/>
    </source>
</evidence>
<reference evidence="3" key="1">
    <citation type="submission" date="2019-01" db="EMBL/GenBank/DDBJ databases">
        <title>Cytophagaceae bacterium strain CAR-16.</title>
        <authorList>
            <person name="Chen W.-M."/>
        </authorList>
    </citation>
    <scope>NUCLEOTIDE SEQUENCE [LARGE SCALE GENOMIC DNA]</scope>
    <source>
        <strain evidence="3">CHR27</strain>
    </source>
</reference>
<dbReference type="Proteomes" id="UP000290958">
    <property type="component" value="Unassembled WGS sequence"/>
</dbReference>
<proteinExistence type="predicted"/>
<feature type="transmembrane region" description="Helical" evidence="1">
    <location>
        <begin position="171"/>
        <end position="190"/>
    </location>
</feature>
<organism evidence="2 3">
    <name type="scientific">Sphingobium fluviale</name>
    <dbReference type="NCBI Taxonomy" id="2506423"/>
    <lineage>
        <taxon>Bacteria</taxon>
        <taxon>Pseudomonadati</taxon>
        <taxon>Pseudomonadota</taxon>
        <taxon>Alphaproteobacteria</taxon>
        <taxon>Sphingomonadales</taxon>
        <taxon>Sphingomonadaceae</taxon>
        <taxon>Sphingobium</taxon>
    </lineage>
</organism>
<keyword evidence="1" id="KW-0812">Transmembrane</keyword>
<keyword evidence="1" id="KW-0472">Membrane</keyword>
<feature type="transmembrane region" description="Helical" evidence="1">
    <location>
        <begin position="55"/>
        <end position="76"/>
    </location>
</feature>
<keyword evidence="1" id="KW-1133">Transmembrane helix</keyword>
<name>A0A4Q1KMB6_9SPHN</name>
<protein>
    <submittedName>
        <fullName evidence="2">Uncharacterized protein</fullName>
    </submittedName>
</protein>
<evidence type="ECO:0000256" key="1">
    <source>
        <dbReference type="SAM" id="Phobius"/>
    </source>
</evidence>
<sequence length="225" mass="23962">MNSLKIKPVNRCPMKELCSIKLLALYEPMNDVESALHDIARLRDQLAASSRFQGLAPGIVALTGGFALALGGWQYLAGEDDLLAWILLAAVCAVMIGTEAVARARRLHRSMADRLLGATLNRFLPVAAAGAIMGIVVLARAPEHSRLLPGIWQLLIGVGIFAVLSNLPRQMVIAAIFYFAAGTLTLALGGSPWPSISWLMALPFGLGQLLVAAILHHASSETLHG</sequence>